<dbReference type="EMBL" id="FRCR01000002">
    <property type="protein sequence ID" value="SHM19161.1"/>
    <property type="molecule type" value="Genomic_DNA"/>
</dbReference>
<dbReference type="AlphaFoldDB" id="A0A1M7GSH1"/>
<organism evidence="2 3">
    <name type="scientific">Caldanaerovirga acetigignens</name>
    <dbReference type="NCBI Taxonomy" id="447595"/>
    <lineage>
        <taxon>Bacteria</taxon>
        <taxon>Bacillati</taxon>
        <taxon>Bacillota</taxon>
        <taxon>Clostridia</taxon>
        <taxon>Thermosediminibacterales</taxon>
        <taxon>Thermosediminibacteraceae</taxon>
        <taxon>Caldanaerovirga</taxon>
    </lineage>
</organism>
<gene>
    <name evidence="2" type="ORF">SAMN05660826_00445</name>
</gene>
<reference evidence="3" key="1">
    <citation type="submission" date="2016-11" db="EMBL/GenBank/DDBJ databases">
        <authorList>
            <person name="Varghese N."/>
            <person name="Submissions S."/>
        </authorList>
    </citation>
    <scope>NUCLEOTIDE SEQUENCE [LARGE SCALE GENOMIC DNA]</scope>
    <source>
        <strain evidence="3">DSM 18802</strain>
    </source>
</reference>
<evidence type="ECO:0000256" key="1">
    <source>
        <dbReference type="ARBA" id="ARBA00007068"/>
    </source>
</evidence>
<comment type="similarity">
    <text evidence="1">Belongs to the peptidase S58 family.</text>
</comment>
<accession>A0A1M7GSH1</accession>
<dbReference type="STRING" id="447595.SAMN05660826_00445"/>
<proteinExistence type="inferred from homology"/>
<dbReference type="InterPro" id="IPR016117">
    <property type="entry name" value="ArgJ-like_dom_sf"/>
</dbReference>
<dbReference type="RefSeq" id="WP_073253994.1">
    <property type="nucleotide sequence ID" value="NZ_FRCR01000002.1"/>
</dbReference>
<evidence type="ECO:0000313" key="3">
    <source>
        <dbReference type="Proteomes" id="UP000184375"/>
    </source>
</evidence>
<keyword evidence="2" id="KW-0645">Protease</keyword>
<evidence type="ECO:0000313" key="2">
    <source>
        <dbReference type="EMBL" id="SHM19161.1"/>
    </source>
</evidence>
<dbReference type="Gene3D" id="3.60.70.12">
    <property type="entry name" value="L-amino peptidase D-ALA esterase/amidase"/>
    <property type="match status" value="1"/>
</dbReference>
<keyword evidence="2" id="KW-0378">Hydrolase</keyword>
<dbReference type="GO" id="GO:0004177">
    <property type="term" value="F:aminopeptidase activity"/>
    <property type="evidence" value="ECO:0007669"/>
    <property type="project" value="UniProtKB-KW"/>
</dbReference>
<dbReference type="PANTHER" id="PTHR36512">
    <property type="entry name" value="D-AMINOPEPTIDASE"/>
    <property type="match status" value="1"/>
</dbReference>
<keyword evidence="2" id="KW-0031">Aminopeptidase</keyword>
<dbReference type="OrthoDB" id="9770388at2"/>
<sequence>MYEGKITDVPGIEVGHAQDFTAKTGCTVILARKSAVGGVDVRGSAPGTRETDLLRPMNLVERIHAVALCGGSAFGLSAACGVMKYLEEQGIGFDTGVAKVPIVAAAVIFDLAYGNSRIRPDEKMGYEACINANSGIIAQGSVGAGTGATVGKILGMRGCMKAGVGTSSIKLPGGIVVGALVVVNAFGDVVEPGTGKIIAGARNPETGEFVDTKRVLLQGYTTKAPIGNNTTIGVVATNACLSKEQANKVASLAHNGLALTISPVHTMFDGDTIFAMSTGDIKSDVNVIGVAAVEAVSRAVVNAIMSAQKFQDT</sequence>
<keyword evidence="3" id="KW-1185">Reference proteome</keyword>
<name>A0A1M7GSH1_9FIRM</name>
<dbReference type="CDD" id="cd02252">
    <property type="entry name" value="nylC_like"/>
    <property type="match status" value="1"/>
</dbReference>
<dbReference type="Proteomes" id="UP000184375">
    <property type="component" value="Unassembled WGS sequence"/>
</dbReference>
<dbReference type="InterPro" id="IPR005321">
    <property type="entry name" value="Peptidase_S58_DmpA"/>
</dbReference>
<dbReference type="SUPFAM" id="SSF56266">
    <property type="entry name" value="DmpA/ArgJ-like"/>
    <property type="match status" value="1"/>
</dbReference>
<dbReference type="Pfam" id="PF03576">
    <property type="entry name" value="Peptidase_S58"/>
    <property type="match status" value="1"/>
</dbReference>
<protein>
    <submittedName>
        <fullName evidence="2">L-aminopeptidase/D-esterase</fullName>
    </submittedName>
</protein>
<dbReference type="PANTHER" id="PTHR36512:SF3">
    <property type="entry name" value="BLR5678 PROTEIN"/>
    <property type="match status" value="1"/>
</dbReference>